<dbReference type="InParanoid" id="A0A6P7FBY4"/>
<reference evidence="4" key="1">
    <citation type="submission" date="2025-04" db="UniProtKB">
        <authorList>
            <consortium name="RefSeq"/>
        </authorList>
    </citation>
    <scope>IDENTIFICATION</scope>
    <source>
        <tissue evidence="4">Whole insect</tissue>
    </source>
</reference>
<organism evidence="4">
    <name type="scientific">Diabrotica virgifera virgifera</name>
    <name type="common">western corn rootworm</name>
    <dbReference type="NCBI Taxonomy" id="50390"/>
    <lineage>
        <taxon>Eukaryota</taxon>
        <taxon>Metazoa</taxon>
        <taxon>Ecdysozoa</taxon>
        <taxon>Arthropoda</taxon>
        <taxon>Hexapoda</taxon>
        <taxon>Insecta</taxon>
        <taxon>Pterygota</taxon>
        <taxon>Neoptera</taxon>
        <taxon>Endopterygota</taxon>
        <taxon>Coleoptera</taxon>
        <taxon>Polyphaga</taxon>
        <taxon>Cucujiformia</taxon>
        <taxon>Chrysomeloidea</taxon>
        <taxon>Chrysomelidae</taxon>
        <taxon>Galerucinae</taxon>
        <taxon>Diabroticina</taxon>
        <taxon>Diabroticites</taxon>
        <taxon>Diabrotica</taxon>
    </lineage>
</organism>
<feature type="signal peptide" evidence="1">
    <location>
        <begin position="1"/>
        <end position="19"/>
    </location>
</feature>
<evidence type="ECO:0000313" key="3">
    <source>
        <dbReference type="Proteomes" id="UP001652700"/>
    </source>
</evidence>
<dbReference type="Gene3D" id="2.10.25.10">
    <property type="entry name" value="Laminin"/>
    <property type="match status" value="1"/>
</dbReference>
<accession>A0A6P7FBY4</accession>
<dbReference type="EnsemblMetazoa" id="XM_028276531.2">
    <property type="protein sequence ID" value="XP_028132332.1"/>
    <property type="gene ID" value="LOC114327823"/>
</dbReference>
<name>A0A6P7FBY4_DIAVI</name>
<evidence type="ECO:0000313" key="2">
    <source>
        <dbReference type="EnsemblMetazoa" id="XP_028132332.1"/>
    </source>
</evidence>
<dbReference type="OrthoDB" id="6236007at2759"/>
<dbReference type="KEGG" id="dvv:114327823"/>
<evidence type="ECO:0000256" key="1">
    <source>
        <dbReference type="SAM" id="SignalP"/>
    </source>
</evidence>
<dbReference type="GeneID" id="114327823"/>
<keyword evidence="1" id="KW-0732">Signal</keyword>
<keyword evidence="3" id="KW-1185">Reference proteome</keyword>
<protein>
    <submittedName>
        <fullName evidence="4">Cysteine-rich venom protein 1-like</fullName>
    </submittedName>
</protein>
<dbReference type="FunCoup" id="A0A6P7FBY4">
    <property type="interactions" value="66"/>
</dbReference>
<evidence type="ECO:0000313" key="4">
    <source>
        <dbReference type="RefSeq" id="XP_028132332.1"/>
    </source>
</evidence>
<gene>
    <name evidence="4" type="primary">LOC114327823</name>
</gene>
<dbReference type="RefSeq" id="XP_028132332.1">
    <property type="nucleotide sequence ID" value="XM_028276531.1"/>
</dbReference>
<reference evidence="2" key="2">
    <citation type="submission" date="2025-05" db="UniProtKB">
        <authorList>
            <consortium name="EnsemblMetazoa"/>
        </authorList>
    </citation>
    <scope>IDENTIFICATION</scope>
</reference>
<feature type="chain" id="PRO_5028415113" evidence="1">
    <location>
        <begin position="20"/>
        <end position="98"/>
    </location>
</feature>
<dbReference type="Proteomes" id="UP001652700">
    <property type="component" value="Unplaced"/>
</dbReference>
<dbReference type="AlphaFoldDB" id="A0A6P7FBY4"/>
<proteinExistence type="predicted"/>
<sequence>MKNLVVLIVLSCLSVIAFSAEKIPLCPANSSPGCKPCCPDPSCSNRRPICPLDRPCFDVRSSLCQSQCRCDPGYLKNSKGQCVLPCQCPRLPIREIID</sequence>